<keyword evidence="3" id="KW-1185">Reference proteome</keyword>
<proteinExistence type="predicted"/>
<feature type="compositionally biased region" description="Low complexity" evidence="1">
    <location>
        <begin position="26"/>
        <end position="35"/>
    </location>
</feature>
<protein>
    <submittedName>
        <fullName evidence="2">Uncharacterized protein</fullName>
    </submittedName>
</protein>
<name>A0A0E0QUY6_ORYRU</name>
<dbReference type="Proteomes" id="UP000008022">
    <property type="component" value="Unassembled WGS sequence"/>
</dbReference>
<organism evidence="2 3">
    <name type="scientific">Oryza rufipogon</name>
    <name type="common">Brownbeard rice</name>
    <name type="synonym">Asian wild rice</name>
    <dbReference type="NCBI Taxonomy" id="4529"/>
    <lineage>
        <taxon>Eukaryota</taxon>
        <taxon>Viridiplantae</taxon>
        <taxon>Streptophyta</taxon>
        <taxon>Embryophyta</taxon>
        <taxon>Tracheophyta</taxon>
        <taxon>Spermatophyta</taxon>
        <taxon>Magnoliopsida</taxon>
        <taxon>Liliopsida</taxon>
        <taxon>Poales</taxon>
        <taxon>Poaceae</taxon>
        <taxon>BOP clade</taxon>
        <taxon>Oryzoideae</taxon>
        <taxon>Oryzeae</taxon>
        <taxon>Oryzinae</taxon>
        <taxon>Oryza</taxon>
    </lineage>
</organism>
<feature type="compositionally biased region" description="Basic and acidic residues" evidence="1">
    <location>
        <begin position="39"/>
        <end position="55"/>
    </location>
</feature>
<feature type="region of interest" description="Disordered" evidence="1">
    <location>
        <begin position="1"/>
        <end position="102"/>
    </location>
</feature>
<reference evidence="3" key="1">
    <citation type="submission" date="2013-06" db="EMBL/GenBank/DDBJ databases">
        <authorList>
            <person name="Zhao Q."/>
        </authorList>
    </citation>
    <scope>NUCLEOTIDE SEQUENCE</scope>
    <source>
        <strain evidence="3">cv. W1943</strain>
    </source>
</reference>
<accession>A0A0E0QUY6</accession>
<dbReference type="HOGENOM" id="CLU_2216674_0_0_1"/>
<dbReference type="AlphaFoldDB" id="A0A0E0QUY6"/>
<sequence length="130" mass="13353">MAASRPQNPSARGEPPSRAAPRATQTPSPKTLTPPLLKPPREETKTPPPPRDDASARTPARAAASASLPVHSSRTVSRDGGGGGSVWNREGRRGVGVGVGGGLCGLRCRRGGEIPGCARARGFDLKISSN</sequence>
<dbReference type="EnsemblPlants" id="ORUFI09G20830.1">
    <property type="protein sequence ID" value="ORUFI09G20830.1"/>
    <property type="gene ID" value="ORUFI09G20830"/>
</dbReference>
<evidence type="ECO:0000313" key="2">
    <source>
        <dbReference type="EnsemblPlants" id="ORUFI09G20830.1"/>
    </source>
</evidence>
<feature type="compositionally biased region" description="Low complexity" evidence="1">
    <location>
        <begin position="56"/>
        <end position="67"/>
    </location>
</feature>
<feature type="compositionally biased region" description="Polar residues" evidence="1">
    <location>
        <begin position="1"/>
        <end position="10"/>
    </location>
</feature>
<evidence type="ECO:0000313" key="3">
    <source>
        <dbReference type="Proteomes" id="UP000008022"/>
    </source>
</evidence>
<evidence type="ECO:0000256" key="1">
    <source>
        <dbReference type="SAM" id="MobiDB-lite"/>
    </source>
</evidence>
<reference evidence="2" key="2">
    <citation type="submission" date="2015-06" db="UniProtKB">
        <authorList>
            <consortium name="EnsemblPlants"/>
        </authorList>
    </citation>
    <scope>IDENTIFICATION</scope>
</reference>
<dbReference type="Gramene" id="ORUFI09G20830.1">
    <property type="protein sequence ID" value="ORUFI09G20830.1"/>
    <property type="gene ID" value="ORUFI09G20830"/>
</dbReference>